<gene>
    <name evidence="1" type="ORF">TWF694_010046</name>
</gene>
<sequence>MAAPQQNTVSTAIDADDINIWINRFKDTLNKPEVITKPTTGPNSWSASLLEFFNPIETCLVTCCCPCVTFSKTHHRLRKDPNLEGFSPVNTTCLGFWLSGCICLPVVFQLIQKSEIRGRYNIQGDFPIDCLKAWCCMCCDIIQADKEVAHQIAQGNLPVTHEMKPAEGMAYQPAGHQ</sequence>
<protein>
    <recommendedName>
        <fullName evidence="3">PLAC8 family protein</fullName>
    </recommendedName>
</protein>
<dbReference type="AlphaFoldDB" id="A0AAV9X8Q2"/>
<name>A0AAV9X8Q2_9PEZI</name>
<dbReference type="Pfam" id="PF04749">
    <property type="entry name" value="PLAC8"/>
    <property type="match status" value="1"/>
</dbReference>
<evidence type="ECO:0000313" key="1">
    <source>
        <dbReference type="EMBL" id="KAK6538463.1"/>
    </source>
</evidence>
<accession>A0AAV9X8Q2</accession>
<evidence type="ECO:0008006" key="3">
    <source>
        <dbReference type="Google" id="ProtNLM"/>
    </source>
</evidence>
<proteinExistence type="predicted"/>
<organism evidence="1 2">
    <name type="scientific">Orbilia ellipsospora</name>
    <dbReference type="NCBI Taxonomy" id="2528407"/>
    <lineage>
        <taxon>Eukaryota</taxon>
        <taxon>Fungi</taxon>
        <taxon>Dikarya</taxon>
        <taxon>Ascomycota</taxon>
        <taxon>Pezizomycotina</taxon>
        <taxon>Orbiliomycetes</taxon>
        <taxon>Orbiliales</taxon>
        <taxon>Orbiliaceae</taxon>
        <taxon>Orbilia</taxon>
    </lineage>
</organism>
<dbReference type="NCBIfam" id="TIGR01571">
    <property type="entry name" value="A_thal_Cys_rich"/>
    <property type="match status" value="1"/>
</dbReference>
<evidence type="ECO:0000313" key="2">
    <source>
        <dbReference type="Proteomes" id="UP001365542"/>
    </source>
</evidence>
<reference evidence="1 2" key="1">
    <citation type="submission" date="2019-10" db="EMBL/GenBank/DDBJ databases">
        <authorList>
            <person name="Palmer J.M."/>
        </authorList>
    </citation>
    <scope>NUCLEOTIDE SEQUENCE [LARGE SCALE GENOMIC DNA]</scope>
    <source>
        <strain evidence="1 2">TWF694</strain>
    </source>
</reference>
<dbReference type="Proteomes" id="UP001365542">
    <property type="component" value="Unassembled WGS sequence"/>
</dbReference>
<dbReference type="PANTHER" id="PTHR15907">
    <property type="entry name" value="DUF614 FAMILY PROTEIN-RELATED"/>
    <property type="match status" value="1"/>
</dbReference>
<dbReference type="InterPro" id="IPR006461">
    <property type="entry name" value="PLAC_motif_containing"/>
</dbReference>
<dbReference type="EMBL" id="JAVHJO010000007">
    <property type="protein sequence ID" value="KAK6538463.1"/>
    <property type="molecule type" value="Genomic_DNA"/>
</dbReference>
<comment type="caution">
    <text evidence="1">The sequence shown here is derived from an EMBL/GenBank/DDBJ whole genome shotgun (WGS) entry which is preliminary data.</text>
</comment>
<keyword evidence="2" id="KW-1185">Reference proteome</keyword>